<dbReference type="PROSITE" id="PS50109">
    <property type="entry name" value="HIS_KIN"/>
    <property type="match status" value="1"/>
</dbReference>
<dbReference type="InterPro" id="IPR036890">
    <property type="entry name" value="HATPase_C_sf"/>
</dbReference>
<keyword evidence="12" id="KW-1185">Reference proteome</keyword>
<comment type="catalytic activity">
    <reaction evidence="1">
        <text>ATP + protein L-histidine = ADP + protein N-phospho-L-histidine.</text>
        <dbReference type="EC" id="2.7.13.3"/>
    </reaction>
</comment>
<proteinExistence type="predicted"/>
<reference evidence="11 12" key="1">
    <citation type="submission" date="2018-06" db="EMBL/GenBank/DDBJ databases">
        <title>Noncontiguous genome sequence of Ruminococcaceae bacterium ASD2818.</title>
        <authorList>
            <person name="Chaplin A.V."/>
            <person name="Sokolova S.R."/>
            <person name="Kochetkova T.O."/>
            <person name="Goltsov A.Y."/>
            <person name="Trofimov D.Y."/>
            <person name="Efimov B.A."/>
        </authorList>
    </citation>
    <scope>NUCLEOTIDE SEQUENCE [LARGE SCALE GENOMIC DNA]</scope>
    <source>
        <strain evidence="11 12">ASD2818</strain>
    </source>
</reference>
<keyword evidence="7" id="KW-0902">Two-component regulatory system</keyword>
<dbReference type="Pfam" id="PF00512">
    <property type="entry name" value="HisKA"/>
    <property type="match status" value="1"/>
</dbReference>
<keyword evidence="6" id="KW-0418">Kinase</keyword>
<dbReference type="SMART" id="SM00388">
    <property type="entry name" value="HisKA"/>
    <property type="match status" value="1"/>
</dbReference>
<keyword evidence="5" id="KW-0808">Transferase</keyword>
<comment type="caution">
    <text evidence="11">The sequence shown here is derived from an EMBL/GenBank/DDBJ whole genome shotgun (WGS) entry which is preliminary data.</text>
</comment>
<dbReference type="GO" id="GO:0005886">
    <property type="term" value="C:plasma membrane"/>
    <property type="evidence" value="ECO:0007669"/>
    <property type="project" value="TreeGrafter"/>
</dbReference>
<dbReference type="EMBL" id="QLYR01000002">
    <property type="protein sequence ID" value="RAQ29845.1"/>
    <property type="molecule type" value="Genomic_DNA"/>
</dbReference>
<name>A0A328ULK9_9FIRM</name>
<dbReference type="SUPFAM" id="SSF47384">
    <property type="entry name" value="Homodimeric domain of signal transducing histidine kinase"/>
    <property type="match status" value="1"/>
</dbReference>
<sequence length="556" mass="63509">MCNYSNYKRRWVPFGGQFMKKMRIGILGKTLLFTFLLVLAVSAFIVAAFSSQFLRYAEENNAFKRADQKAQLISNLNHQTSEKAIEYLTDYQQKHPDSLFLLLDEHSDSVLWYSDKFSIVSVNTPQMGNVLLISDQLSKIDLEQAAASLQQEITASTGEELTAIKEFSQNHPDITVLNRSGLENQSNWDIHYDENGNPMLEPAISGWSSSTLDNYERSEETIISKDGTYRLLIQQGIDKQETIKSLMEILIKVLGISIIPAFLGSFLFAKLITRPVKRLAKQTEKMADREQITNGKISHDEIGDLTKDVYSLYKQLNRTIEELENEMELVKRMENNQRNLFTAASHEMKTPIAAISALLEGMLEEVGDYKNHPKYLRECLRITDSMKKLIAELLEIVRLEEDQTPIQMETIKLYDLLSEKLPLYQAIAEGNKQILEIRVSESQTCIADKIRLSRVMDNVILNALQNTKSQKKVRVWTDENTDEMILNVWNEGAIIPPEEIKNLFEPFFRMDKARSRKDGHSGLGLAITKRLLDSMNIPFSLGNSNGGVLFQIKLHK</sequence>
<protein>
    <recommendedName>
        <fullName evidence="3">histidine kinase</fullName>
        <ecNumber evidence="3">2.7.13.3</ecNumber>
    </recommendedName>
</protein>
<dbReference type="PROSITE" id="PS50885">
    <property type="entry name" value="HAMP"/>
    <property type="match status" value="1"/>
</dbReference>
<evidence type="ECO:0000256" key="6">
    <source>
        <dbReference type="ARBA" id="ARBA00022777"/>
    </source>
</evidence>
<dbReference type="GO" id="GO:0004721">
    <property type="term" value="F:phosphoprotein phosphatase activity"/>
    <property type="evidence" value="ECO:0007669"/>
    <property type="project" value="TreeGrafter"/>
</dbReference>
<dbReference type="Gene3D" id="3.30.565.10">
    <property type="entry name" value="Histidine kinase-like ATPase, C-terminal domain"/>
    <property type="match status" value="1"/>
</dbReference>
<evidence type="ECO:0000256" key="2">
    <source>
        <dbReference type="ARBA" id="ARBA00004370"/>
    </source>
</evidence>
<accession>A0A328ULK9</accession>
<dbReference type="AlphaFoldDB" id="A0A328ULK9"/>
<dbReference type="EC" id="2.7.13.3" evidence="3"/>
<evidence type="ECO:0000256" key="5">
    <source>
        <dbReference type="ARBA" id="ARBA00022679"/>
    </source>
</evidence>
<dbReference type="Proteomes" id="UP000249377">
    <property type="component" value="Unassembled WGS sequence"/>
</dbReference>
<organism evidence="11 12">
    <name type="scientific">Hydrogeniiclostridium mannosilyticum</name>
    <dbReference type="NCBI Taxonomy" id="2764322"/>
    <lineage>
        <taxon>Bacteria</taxon>
        <taxon>Bacillati</taxon>
        <taxon>Bacillota</taxon>
        <taxon>Clostridia</taxon>
        <taxon>Eubacteriales</taxon>
        <taxon>Acutalibacteraceae</taxon>
        <taxon>Hydrogeniiclostridium</taxon>
    </lineage>
</organism>
<evidence type="ECO:0000259" key="9">
    <source>
        <dbReference type="PROSITE" id="PS50109"/>
    </source>
</evidence>
<evidence type="ECO:0000313" key="12">
    <source>
        <dbReference type="Proteomes" id="UP000249377"/>
    </source>
</evidence>
<evidence type="ECO:0000259" key="10">
    <source>
        <dbReference type="PROSITE" id="PS50885"/>
    </source>
</evidence>
<evidence type="ECO:0000256" key="8">
    <source>
        <dbReference type="SAM" id="Coils"/>
    </source>
</evidence>
<dbReference type="InterPro" id="IPR003661">
    <property type="entry name" value="HisK_dim/P_dom"/>
</dbReference>
<evidence type="ECO:0000256" key="4">
    <source>
        <dbReference type="ARBA" id="ARBA00022553"/>
    </source>
</evidence>
<dbReference type="Pfam" id="PF02518">
    <property type="entry name" value="HATPase_c"/>
    <property type="match status" value="1"/>
</dbReference>
<evidence type="ECO:0000313" key="11">
    <source>
        <dbReference type="EMBL" id="RAQ29845.1"/>
    </source>
</evidence>
<dbReference type="PANTHER" id="PTHR45453:SF3">
    <property type="entry name" value="HISTIDINE KINASE"/>
    <property type="match status" value="1"/>
</dbReference>
<evidence type="ECO:0000256" key="3">
    <source>
        <dbReference type="ARBA" id="ARBA00012438"/>
    </source>
</evidence>
<feature type="domain" description="HAMP" evidence="10">
    <location>
        <begin position="270"/>
        <end position="321"/>
    </location>
</feature>
<dbReference type="CDD" id="cd06225">
    <property type="entry name" value="HAMP"/>
    <property type="match status" value="1"/>
</dbReference>
<comment type="subcellular location">
    <subcellularLocation>
        <location evidence="2">Membrane</location>
    </subcellularLocation>
</comment>
<dbReference type="SUPFAM" id="SSF55874">
    <property type="entry name" value="ATPase domain of HSP90 chaperone/DNA topoisomerase II/histidine kinase"/>
    <property type="match status" value="1"/>
</dbReference>
<dbReference type="InterPro" id="IPR050351">
    <property type="entry name" value="BphY/WalK/GraS-like"/>
</dbReference>
<dbReference type="Gene3D" id="6.10.340.10">
    <property type="match status" value="1"/>
</dbReference>
<dbReference type="CDD" id="cd00082">
    <property type="entry name" value="HisKA"/>
    <property type="match status" value="1"/>
</dbReference>
<gene>
    <name evidence="11" type="ORF">DPQ25_06030</name>
</gene>
<dbReference type="InterPro" id="IPR036097">
    <property type="entry name" value="HisK_dim/P_sf"/>
</dbReference>
<dbReference type="InterPro" id="IPR003594">
    <property type="entry name" value="HATPase_dom"/>
</dbReference>
<dbReference type="PANTHER" id="PTHR45453">
    <property type="entry name" value="PHOSPHATE REGULON SENSOR PROTEIN PHOR"/>
    <property type="match status" value="1"/>
</dbReference>
<dbReference type="GO" id="GO:0000155">
    <property type="term" value="F:phosphorelay sensor kinase activity"/>
    <property type="evidence" value="ECO:0007669"/>
    <property type="project" value="InterPro"/>
</dbReference>
<dbReference type="GO" id="GO:0016036">
    <property type="term" value="P:cellular response to phosphate starvation"/>
    <property type="evidence" value="ECO:0007669"/>
    <property type="project" value="TreeGrafter"/>
</dbReference>
<keyword evidence="4" id="KW-0597">Phosphoprotein</keyword>
<keyword evidence="8" id="KW-0175">Coiled coil</keyword>
<dbReference type="InterPro" id="IPR005467">
    <property type="entry name" value="His_kinase_dom"/>
</dbReference>
<feature type="coiled-coil region" evidence="8">
    <location>
        <begin position="306"/>
        <end position="340"/>
    </location>
</feature>
<dbReference type="SMART" id="SM00387">
    <property type="entry name" value="HATPase_c"/>
    <property type="match status" value="1"/>
</dbReference>
<evidence type="ECO:0000256" key="7">
    <source>
        <dbReference type="ARBA" id="ARBA00023012"/>
    </source>
</evidence>
<dbReference type="InterPro" id="IPR003660">
    <property type="entry name" value="HAMP_dom"/>
</dbReference>
<dbReference type="Gene3D" id="1.10.287.130">
    <property type="match status" value="1"/>
</dbReference>
<feature type="domain" description="Histidine kinase" evidence="9">
    <location>
        <begin position="343"/>
        <end position="556"/>
    </location>
</feature>
<evidence type="ECO:0000256" key="1">
    <source>
        <dbReference type="ARBA" id="ARBA00000085"/>
    </source>
</evidence>